<protein>
    <submittedName>
        <fullName evidence="2">Threonine synthase-like</fullName>
    </submittedName>
</protein>
<proteinExistence type="predicted"/>
<organism evidence="1 2">
    <name type="scientific">Priapulus caudatus</name>
    <name type="common">Priapulid worm</name>
    <dbReference type="NCBI Taxonomy" id="37621"/>
    <lineage>
        <taxon>Eukaryota</taxon>
        <taxon>Metazoa</taxon>
        <taxon>Ecdysozoa</taxon>
        <taxon>Scalidophora</taxon>
        <taxon>Priapulida</taxon>
        <taxon>Priapulimorpha</taxon>
        <taxon>Priapulimorphida</taxon>
        <taxon>Priapulidae</taxon>
        <taxon>Priapulus</taxon>
    </lineage>
</organism>
<sequence>SVNFGRIIFQTIYHIHSYLELVRQNAINTGDKVYLNVPSGNFGNALGGYYAIKMGLPVEKILIASNNNNILTQLINTGAYDLRTSK</sequence>
<dbReference type="GeneID" id="106820641"/>
<dbReference type="PANTHER" id="PTHR43515">
    <property type="entry name" value="THREONINE SYNTHASE-LIKE 1"/>
    <property type="match status" value="1"/>
</dbReference>
<reference evidence="2" key="1">
    <citation type="submission" date="2025-08" db="UniProtKB">
        <authorList>
            <consortium name="RefSeq"/>
        </authorList>
    </citation>
    <scope>IDENTIFICATION</scope>
</reference>
<dbReference type="SUPFAM" id="SSF53686">
    <property type="entry name" value="Tryptophan synthase beta subunit-like PLP-dependent enzymes"/>
    <property type="match status" value="1"/>
</dbReference>
<accession>A0ABM1F860</accession>
<feature type="non-terminal residue" evidence="2">
    <location>
        <position position="86"/>
    </location>
</feature>
<dbReference type="PANTHER" id="PTHR43515:SF1">
    <property type="entry name" value="THREONINE SYNTHASE-LIKE 1"/>
    <property type="match status" value="1"/>
</dbReference>
<evidence type="ECO:0000313" key="1">
    <source>
        <dbReference type="Proteomes" id="UP000695022"/>
    </source>
</evidence>
<dbReference type="InterPro" id="IPR036052">
    <property type="entry name" value="TrpB-like_PALP_sf"/>
</dbReference>
<keyword evidence="1" id="KW-1185">Reference proteome</keyword>
<evidence type="ECO:0000313" key="2">
    <source>
        <dbReference type="RefSeq" id="XP_014680631.1"/>
    </source>
</evidence>
<gene>
    <name evidence="2" type="primary">LOC106820641</name>
</gene>
<dbReference type="Gene3D" id="3.40.50.1100">
    <property type="match status" value="1"/>
</dbReference>
<feature type="non-terminal residue" evidence="2">
    <location>
        <position position="1"/>
    </location>
</feature>
<name>A0ABM1F860_PRICU</name>
<dbReference type="Proteomes" id="UP000695022">
    <property type="component" value="Unplaced"/>
</dbReference>
<dbReference type="RefSeq" id="XP_014680631.1">
    <property type="nucleotide sequence ID" value="XM_014825145.1"/>
</dbReference>